<dbReference type="EMBL" id="BAAANY010000023">
    <property type="protein sequence ID" value="GAA1700362.1"/>
    <property type="molecule type" value="Genomic_DNA"/>
</dbReference>
<dbReference type="RefSeq" id="WP_344313442.1">
    <property type="nucleotide sequence ID" value="NZ_BAAANY010000023.1"/>
</dbReference>
<dbReference type="InterPro" id="IPR000182">
    <property type="entry name" value="GNAT_dom"/>
</dbReference>
<dbReference type="SUPFAM" id="SSF55729">
    <property type="entry name" value="Acyl-CoA N-acyltransferases (Nat)"/>
    <property type="match status" value="1"/>
</dbReference>
<proteinExistence type="predicted"/>
<dbReference type="Pfam" id="PF00583">
    <property type="entry name" value="Acetyltransf_1"/>
    <property type="match status" value="1"/>
</dbReference>
<evidence type="ECO:0000313" key="5">
    <source>
        <dbReference type="Proteomes" id="UP001500618"/>
    </source>
</evidence>
<evidence type="ECO:0000313" key="4">
    <source>
        <dbReference type="EMBL" id="GAA1700362.1"/>
    </source>
</evidence>
<dbReference type="InterPro" id="IPR016181">
    <property type="entry name" value="Acyl_CoA_acyltransferase"/>
</dbReference>
<keyword evidence="5" id="KW-1185">Reference proteome</keyword>
<comment type="caution">
    <text evidence="4">The sequence shown here is derived from an EMBL/GenBank/DDBJ whole genome shotgun (WGS) entry which is preliminary data.</text>
</comment>
<evidence type="ECO:0000256" key="2">
    <source>
        <dbReference type="ARBA" id="ARBA00023315"/>
    </source>
</evidence>
<reference evidence="4 5" key="1">
    <citation type="journal article" date="2019" name="Int. J. Syst. Evol. Microbiol.">
        <title>The Global Catalogue of Microorganisms (GCM) 10K type strain sequencing project: providing services to taxonomists for standard genome sequencing and annotation.</title>
        <authorList>
            <consortium name="The Broad Institute Genomics Platform"/>
            <consortium name="The Broad Institute Genome Sequencing Center for Infectious Disease"/>
            <person name="Wu L."/>
            <person name="Ma J."/>
        </authorList>
    </citation>
    <scope>NUCLEOTIDE SEQUENCE [LARGE SCALE GENOMIC DNA]</scope>
    <source>
        <strain evidence="4 5">JCM 14718</strain>
    </source>
</reference>
<sequence>MNSLAVPVLIAYTRRVHLIDLPDLERAELSPAATSDTAEILVLQRCCWMQEALLNDTLDIPALHETLEDVRDWVRTWSVWTVRLESRLIAAVRARTVGDTWEIGRLMVAPDLAGRGLGRWLLTYAEEQAPVWATTFELFTGKRSTRNITMYERAGYRITEDAAVPAGHIQVAVQLVKTRRS</sequence>
<dbReference type="PANTHER" id="PTHR43800">
    <property type="entry name" value="PEPTIDYL-LYSINE N-ACETYLTRANSFERASE YJAB"/>
    <property type="match status" value="1"/>
</dbReference>
<organism evidence="4 5">
    <name type="scientific">Fodinicola feengrottensis</name>
    <dbReference type="NCBI Taxonomy" id="435914"/>
    <lineage>
        <taxon>Bacteria</taxon>
        <taxon>Bacillati</taxon>
        <taxon>Actinomycetota</taxon>
        <taxon>Actinomycetes</taxon>
        <taxon>Mycobacteriales</taxon>
        <taxon>Fodinicola</taxon>
    </lineage>
</organism>
<keyword evidence="2" id="KW-0012">Acyltransferase</keyword>
<dbReference type="PROSITE" id="PS51186">
    <property type="entry name" value="GNAT"/>
    <property type="match status" value="1"/>
</dbReference>
<gene>
    <name evidence="4" type="ORF">GCM10009765_57210</name>
</gene>
<feature type="domain" description="N-acetyltransferase" evidence="3">
    <location>
        <begin position="27"/>
        <end position="180"/>
    </location>
</feature>
<name>A0ABN2I8B3_9ACTN</name>
<dbReference type="CDD" id="cd04301">
    <property type="entry name" value="NAT_SF"/>
    <property type="match status" value="1"/>
</dbReference>
<protein>
    <submittedName>
        <fullName evidence="4">GNAT family N-acetyltransferase</fullName>
    </submittedName>
</protein>
<dbReference type="Gene3D" id="3.40.630.30">
    <property type="match status" value="1"/>
</dbReference>
<evidence type="ECO:0000259" key="3">
    <source>
        <dbReference type="PROSITE" id="PS51186"/>
    </source>
</evidence>
<dbReference type="PANTHER" id="PTHR43800:SF1">
    <property type="entry name" value="PEPTIDYL-LYSINE N-ACETYLTRANSFERASE YJAB"/>
    <property type="match status" value="1"/>
</dbReference>
<accession>A0ABN2I8B3</accession>
<evidence type="ECO:0000256" key="1">
    <source>
        <dbReference type="ARBA" id="ARBA00022679"/>
    </source>
</evidence>
<dbReference type="Proteomes" id="UP001500618">
    <property type="component" value="Unassembled WGS sequence"/>
</dbReference>
<keyword evidence="1" id="KW-0808">Transferase</keyword>